<evidence type="ECO:0000256" key="1">
    <source>
        <dbReference type="SAM" id="MobiDB-lite"/>
    </source>
</evidence>
<reference evidence="2 3" key="1">
    <citation type="submission" date="2020-05" db="EMBL/GenBank/DDBJ databases">
        <title>WGS assembly of Panicum virgatum.</title>
        <authorList>
            <person name="Lovell J.T."/>
            <person name="Jenkins J."/>
            <person name="Shu S."/>
            <person name="Juenger T.E."/>
            <person name="Schmutz J."/>
        </authorList>
    </citation>
    <scope>NUCLEOTIDE SEQUENCE [LARGE SCALE GENOMIC DNA]</scope>
    <source>
        <strain evidence="3">cv. AP13</strain>
    </source>
</reference>
<dbReference type="EMBL" id="CM029047">
    <property type="protein sequence ID" value="KAG2582331.1"/>
    <property type="molecule type" value="Genomic_DNA"/>
</dbReference>
<dbReference type="AlphaFoldDB" id="A0A8T0R994"/>
<keyword evidence="3" id="KW-1185">Reference proteome</keyword>
<gene>
    <name evidence="2" type="ORF">PVAP13_6KG104135</name>
</gene>
<accession>A0A8T0R994</accession>
<dbReference type="Proteomes" id="UP000823388">
    <property type="component" value="Chromosome 6K"/>
</dbReference>
<comment type="caution">
    <text evidence="2">The sequence shown here is derived from an EMBL/GenBank/DDBJ whole genome shotgun (WGS) entry which is preliminary data.</text>
</comment>
<feature type="region of interest" description="Disordered" evidence="1">
    <location>
        <begin position="132"/>
        <end position="156"/>
    </location>
</feature>
<organism evidence="2 3">
    <name type="scientific">Panicum virgatum</name>
    <name type="common">Blackwell switchgrass</name>
    <dbReference type="NCBI Taxonomy" id="38727"/>
    <lineage>
        <taxon>Eukaryota</taxon>
        <taxon>Viridiplantae</taxon>
        <taxon>Streptophyta</taxon>
        <taxon>Embryophyta</taxon>
        <taxon>Tracheophyta</taxon>
        <taxon>Spermatophyta</taxon>
        <taxon>Magnoliopsida</taxon>
        <taxon>Liliopsida</taxon>
        <taxon>Poales</taxon>
        <taxon>Poaceae</taxon>
        <taxon>PACMAD clade</taxon>
        <taxon>Panicoideae</taxon>
        <taxon>Panicodae</taxon>
        <taxon>Paniceae</taxon>
        <taxon>Panicinae</taxon>
        <taxon>Panicum</taxon>
        <taxon>Panicum sect. Hiantes</taxon>
    </lineage>
</organism>
<name>A0A8T0R994_PANVG</name>
<evidence type="ECO:0000313" key="2">
    <source>
        <dbReference type="EMBL" id="KAG2582331.1"/>
    </source>
</evidence>
<feature type="region of interest" description="Disordered" evidence="1">
    <location>
        <begin position="1"/>
        <end position="20"/>
    </location>
</feature>
<evidence type="ECO:0000313" key="3">
    <source>
        <dbReference type="Proteomes" id="UP000823388"/>
    </source>
</evidence>
<proteinExistence type="predicted"/>
<sequence length="156" mass="16836">MRVSPALYNTGTPRDHTSIHPNTSHLASAVRLPFLACLILASVNHHELPSRQPAAGHSRVPSAGAAGLLRCAPAAGLRRAAAGVPAVPAGRRCVRPAAAGDHQPRRRRLLERMLRRHLLLLRPRHVLLRTTTGDGEEIQRRHGRPGLADRSSCSAI</sequence>
<protein>
    <submittedName>
        <fullName evidence="2">Uncharacterized protein</fullName>
    </submittedName>
</protein>